<protein>
    <submittedName>
        <fullName evidence="1">Uncharacterized protein</fullName>
    </submittedName>
</protein>
<organism evidence="1 2">
    <name type="scientific">Amblyomma americanum</name>
    <name type="common">Lone star tick</name>
    <dbReference type="NCBI Taxonomy" id="6943"/>
    <lineage>
        <taxon>Eukaryota</taxon>
        <taxon>Metazoa</taxon>
        <taxon>Ecdysozoa</taxon>
        <taxon>Arthropoda</taxon>
        <taxon>Chelicerata</taxon>
        <taxon>Arachnida</taxon>
        <taxon>Acari</taxon>
        <taxon>Parasitiformes</taxon>
        <taxon>Ixodida</taxon>
        <taxon>Ixodoidea</taxon>
        <taxon>Ixodidae</taxon>
        <taxon>Amblyomminae</taxon>
        <taxon>Amblyomma</taxon>
    </lineage>
</organism>
<name>A0AAQ4E9F3_AMBAM</name>
<proteinExistence type="predicted"/>
<keyword evidence="2" id="KW-1185">Reference proteome</keyword>
<dbReference type="EMBL" id="JARKHS020019821">
    <property type="protein sequence ID" value="KAK8771376.1"/>
    <property type="molecule type" value="Genomic_DNA"/>
</dbReference>
<evidence type="ECO:0000313" key="1">
    <source>
        <dbReference type="EMBL" id="KAK8771376.1"/>
    </source>
</evidence>
<dbReference type="AlphaFoldDB" id="A0AAQ4E9F3"/>
<evidence type="ECO:0000313" key="2">
    <source>
        <dbReference type="Proteomes" id="UP001321473"/>
    </source>
</evidence>
<comment type="caution">
    <text evidence="1">The sequence shown here is derived from an EMBL/GenBank/DDBJ whole genome shotgun (WGS) entry which is preliminary data.</text>
</comment>
<gene>
    <name evidence="1" type="ORF">V5799_025379</name>
</gene>
<reference evidence="1 2" key="1">
    <citation type="journal article" date="2023" name="Arcadia Sci">
        <title>De novo assembly of a long-read Amblyomma americanum tick genome.</title>
        <authorList>
            <person name="Chou S."/>
            <person name="Poskanzer K.E."/>
            <person name="Rollins M."/>
            <person name="Thuy-Boun P.S."/>
        </authorList>
    </citation>
    <scope>NUCLEOTIDE SEQUENCE [LARGE SCALE GENOMIC DNA]</scope>
    <source>
        <strain evidence="1">F_SG_1</strain>
        <tissue evidence="1">Salivary glands</tissue>
    </source>
</reference>
<dbReference type="Proteomes" id="UP001321473">
    <property type="component" value="Unassembled WGS sequence"/>
</dbReference>
<accession>A0AAQ4E9F3</accession>
<sequence>MEFLQLKLSATCSFSNMYLQHEVSSAIVSPTLSLSSVEFLKHGVSPAWSHQHGVSRAYRISNMKFLQHRVSPTESLPNMESPELSFPDMVFLQQAVSPG</sequence>